<name>A0A7I8CZD5_9FIRM</name>
<evidence type="ECO:0008006" key="4">
    <source>
        <dbReference type="Google" id="ProtNLM"/>
    </source>
</evidence>
<sequence>MSSVKTNSTLAKSTPLFRITTAALLTAIAVVGASTVVIPFDVAKCAPVQHMVNVCAGVLLGPVWGTVMAFAASLIRVLLGTGTIMAFPGSMVGALLAGLLFHLTKKTWAAALGEVVGTGILGAIAGSFLSRLVLGTEAGILLYIPSFLISSAAGAAIALILLPPVRRVIGRLSHDSSNA</sequence>
<dbReference type="RefSeq" id="WP_246441651.1">
    <property type="nucleotide sequence ID" value="NZ_AP023321.1"/>
</dbReference>
<evidence type="ECO:0000256" key="1">
    <source>
        <dbReference type="SAM" id="Phobius"/>
    </source>
</evidence>
<keyword evidence="1" id="KW-0812">Transmembrane</keyword>
<dbReference type="EMBL" id="AP023321">
    <property type="protein sequence ID" value="BCI59776.1"/>
    <property type="molecule type" value="Genomic_DNA"/>
</dbReference>
<dbReference type="InterPro" id="IPR012652">
    <property type="entry name" value="ThiW"/>
</dbReference>
<evidence type="ECO:0000313" key="3">
    <source>
        <dbReference type="Proteomes" id="UP000593890"/>
    </source>
</evidence>
<protein>
    <recommendedName>
        <fullName evidence="4">Energy coupling factor transporter S component ThiW</fullName>
    </recommendedName>
</protein>
<gene>
    <name evidence="2" type="ORF">C12CBH8_04150</name>
</gene>
<dbReference type="Pfam" id="PF09512">
    <property type="entry name" value="ThiW"/>
    <property type="match status" value="1"/>
</dbReference>
<keyword evidence="1" id="KW-1133">Transmembrane helix</keyword>
<keyword evidence="3" id="KW-1185">Reference proteome</keyword>
<evidence type="ECO:0000313" key="2">
    <source>
        <dbReference type="EMBL" id="BCI59776.1"/>
    </source>
</evidence>
<dbReference type="Proteomes" id="UP000593890">
    <property type="component" value="Chromosome"/>
</dbReference>
<feature type="transmembrane region" description="Helical" evidence="1">
    <location>
        <begin position="115"/>
        <end position="134"/>
    </location>
</feature>
<dbReference type="PIRSF" id="PIRSF024534">
    <property type="entry name" value="ThiW"/>
    <property type="match status" value="1"/>
</dbReference>
<organism evidence="2 3">
    <name type="scientific">Solibaculum mannosilyticum</name>
    <dbReference type="NCBI Taxonomy" id="2780922"/>
    <lineage>
        <taxon>Bacteria</taxon>
        <taxon>Bacillati</taxon>
        <taxon>Bacillota</taxon>
        <taxon>Clostridia</taxon>
        <taxon>Eubacteriales</taxon>
        <taxon>Oscillospiraceae</taxon>
        <taxon>Solibaculum</taxon>
    </lineage>
</organism>
<reference evidence="3" key="1">
    <citation type="submission" date="2020-07" db="EMBL/GenBank/DDBJ databases">
        <title>Complete genome sequencing of Clostridia bacterium strain 12CBH8.</title>
        <authorList>
            <person name="Sakamoto M."/>
            <person name="Murakami T."/>
            <person name="Mori H."/>
        </authorList>
    </citation>
    <scope>NUCLEOTIDE SEQUENCE [LARGE SCALE GENOMIC DNA]</scope>
    <source>
        <strain evidence="3">12CBH8</strain>
    </source>
</reference>
<feature type="transmembrane region" description="Helical" evidence="1">
    <location>
        <begin position="140"/>
        <end position="162"/>
    </location>
</feature>
<accession>A0A7I8CZD5</accession>
<feature type="transmembrane region" description="Helical" evidence="1">
    <location>
        <begin position="52"/>
        <end position="78"/>
    </location>
</feature>
<dbReference type="KEGG" id="sman:C12CBH8_04150"/>
<dbReference type="AlphaFoldDB" id="A0A7I8CZD5"/>
<dbReference type="NCBIfam" id="TIGR02359">
    <property type="entry name" value="thiW"/>
    <property type="match status" value="1"/>
</dbReference>
<keyword evidence="1" id="KW-0472">Membrane</keyword>
<feature type="transmembrane region" description="Helical" evidence="1">
    <location>
        <begin position="16"/>
        <end position="40"/>
    </location>
</feature>
<dbReference type="Gene3D" id="1.10.1760.20">
    <property type="match status" value="1"/>
</dbReference>
<feature type="transmembrane region" description="Helical" evidence="1">
    <location>
        <begin position="84"/>
        <end position="103"/>
    </location>
</feature>
<proteinExistence type="predicted"/>